<name>A0A0V0QDC5_PSEPJ</name>
<evidence type="ECO:0000259" key="7">
    <source>
        <dbReference type="PROSITE" id="PS51845"/>
    </source>
</evidence>
<feature type="compositionally biased region" description="Basic and acidic residues" evidence="6">
    <location>
        <begin position="104"/>
        <end position="115"/>
    </location>
</feature>
<evidence type="ECO:0000256" key="5">
    <source>
        <dbReference type="RuleBase" id="RU363067"/>
    </source>
</evidence>
<evidence type="ECO:0000256" key="6">
    <source>
        <dbReference type="SAM" id="MobiDB-lite"/>
    </source>
</evidence>
<feature type="binding site" evidence="4">
    <location>
        <position position="979"/>
    </location>
    <ligand>
        <name>Zn(2+)</name>
        <dbReference type="ChEBI" id="CHEBI:29105"/>
        <label>1</label>
    </ligand>
</feature>
<dbReference type="Pfam" id="PF00233">
    <property type="entry name" value="PDEase_I"/>
    <property type="match status" value="1"/>
</dbReference>
<evidence type="ECO:0000256" key="1">
    <source>
        <dbReference type="ARBA" id="ARBA00022723"/>
    </source>
</evidence>
<dbReference type="EMBL" id="LDAU01000194">
    <property type="protein sequence ID" value="KRX00205.1"/>
    <property type="molecule type" value="Genomic_DNA"/>
</dbReference>
<dbReference type="PROSITE" id="PS51845">
    <property type="entry name" value="PDEASE_I_2"/>
    <property type="match status" value="1"/>
</dbReference>
<dbReference type="InterPro" id="IPR023174">
    <property type="entry name" value="PDEase_CS"/>
</dbReference>
<feature type="region of interest" description="Disordered" evidence="6">
    <location>
        <begin position="185"/>
        <end position="232"/>
    </location>
</feature>
<dbReference type="CDD" id="cd00077">
    <property type="entry name" value="HDc"/>
    <property type="match status" value="1"/>
</dbReference>
<gene>
    <name evidence="8" type="ORF">PPERSA_10704</name>
</gene>
<dbReference type="InterPro" id="IPR036971">
    <property type="entry name" value="PDEase_catalytic_dom_sf"/>
</dbReference>
<dbReference type="SUPFAM" id="SSF109604">
    <property type="entry name" value="HD-domain/PDEase-like"/>
    <property type="match status" value="1"/>
</dbReference>
<keyword evidence="9" id="KW-1185">Reference proteome</keyword>
<feature type="binding site" evidence="4">
    <location>
        <position position="868"/>
    </location>
    <ligand>
        <name>Zn(2+)</name>
        <dbReference type="ChEBI" id="CHEBI:29105"/>
        <label>2</label>
    </ligand>
</feature>
<dbReference type="Proteomes" id="UP000054937">
    <property type="component" value="Unassembled WGS sequence"/>
</dbReference>
<evidence type="ECO:0000256" key="2">
    <source>
        <dbReference type="ARBA" id="ARBA00022801"/>
    </source>
</evidence>
<dbReference type="AlphaFoldDB" id="A0A0V0QDC5"/>
<dbReference type="GO" id="GO:0004114">
    <property type="term" value="F:3',5'-cyclic-nucleotide phosphodiesterase activity"/>
    <property type="evidence" value="ECO:0007669"/>
    <property type="project" value="InterPro"/>
</dbReference>
<dbReference type="OrthoDB" id="74705at2759"/>
<comment type="caution">
    <text evidence="8">The sequence shown here is derived from an EMBL/GenBank/DDBJ whole genome shotgun (WGS) entry which is preliminary data.</text>
</comment>
<dbReference type="Gene3D" id="1.10.1300.10">
    <property type="entry name" value="3'5'-cyclic nucleotide phosphodiesterase, catalytic domain"/>
    <property type="match status" value="1"/>
</dbReference>
<evidence type="ECO:0000256" key="3">
    <source>
        <dbReference type="PIRSR" id="PIRSR623088-1"/>
    </source>
</evidence>
<feature type="active site" description="Proton donor" evidence="3">
    <location>
        <position position="827"/>
    </location>
</feature>
<feature type="domain" description="PDEase" evidence="7">
    <location>
        <begin position="749"/>
        <end position="1076"/>
    </location>
</feature>
<dbReference type="InterPro" id="IPR002073">
    <property type="entry name" value="PDEase_catalytic_dom"/>
</dbReference>
<keyword evidence="2 5" id="KW-0378">Hydrolase</keyword>
<comment type="cofactor">
    <cofactor evidence="5">
        <name>a divalent metal cation</name>
        <dbReference type="ChEBI" id="CHEBI:60240"/>
    </cofactor>
    <text evidence="5">Binds 2 divalent metal cations per subunit. Site 1 may preferentially bind zinc ions, while site 2 has a preference for magnesium and/or manganese ions.</text>
</comment>
<protein>
    <recommendedName>
        <fullName evidence="5">Phosphodiesterase</fullName>
        <ecNumber evidence="5">3.1.4.-</ecNumber>
    </recommendedName>
</protein>
<reference evidence="8 9" key="1">
    <citation type="journal article" date="2015" name="Sci. Rep.">
        <title>Genome of the facultative scuticociliatosis pathogen Pseudocohnilembus persalinus provides insight into its virulence through horizontal gene transfer.</title>
        <authorList>
            <person name="Xiong J."/>
            <person name="Wang G."/>
            <person name="Cheng J."/>
            <person name="Tian M."/>
            <person name="Pan X."/>
            <person name="Warren A."/>
            <person name="Jiang C."/>
            <person name="Yuan D."/>
            <person name="Miao W."/>
        </authorList>
    </citation>
    <scope>NUCLEOTIDE SEQUENCE [LARGE SCALE GENOMIC DNA]</scope>
    <source>
        <strain evidence="8">36N120E</strain>
    </source>
</reference>
<dbReference type="PANTHER" id="PTHR11347">
    <property type="entry name" value="CYCLIC NUCLEOTIDE PHOSPHODIESTERASE"/>
    <property type="match status" value="1"/>
</dbReference>
<comment type="similarity">
    <text evidence="5">Belongs to the cyclic nucleotide phosphodiesterase family.</text>
</comment>
<feature type="binding site" evidence="4">
    <location>
        <position position="831"/>
    </location>
    <ligand>
        <name>Zn(2+)</name>
        <dbReference type="ChEBI" id="CHEBI:29105"/>
        <label>1</label>
    </ligand>
</feature>
<sequence>MNKNKDTQQNQQQNVQRLNTEGCQPANHIEISKDFSQSQLLQNNSSKFSNGSSQFTNLNVNRINNNIKNQYQQQSFKKSISQQSIVSQNNVQQNNQVQQQKKSQFKDFDKNESKNSKQIVGQNDEKDKNKEINSNNNNADMDSIKSEKKMINTLDGEIEIEMEKQKINDLDQVNSYHNLQEISNRNSKSEENNQQQNLKENDVNNQSQENQENNKSQDQQVKNDSTSNVETVSDTISDYFSQEEELEQKIGSLQPINPLTRKSFSCQNNQYRKNSFSNNKIHNSNDRFLKNQLSRNLESENSLDMEKSISNDKSSKYMKLFINRMNSSNQEDDNLDQLLDITLKNLDLGTMRLFTNKMLKTLFEINSFQVAQLTKETQVIEQELDKYFEFNMLYILDSYKKKHLPSGLAIGDSKDSKLLFFKTTHNNQIYLMTFVVPVTSLEGSLYQIILALSTDVLQINQPNKNEIRIDLNFSCKGFHLLTNIPKNDVDIFLSCKHFERHMTEYYGRLLKKTQSWLIKIQMYKYYQKSAHQILMEFNKDGHLYYTSSEVPQEIIKKYQLVIPKGIEKKDDLNFRSIFKENKIMLRQLLLLTKESSIDQTSNLGQDIILQRFFTMNDSFKGITIYFQYQQILQEKEVNLQAPLRKQSKALAKLKRAVRKIYATSILKNSTYTKQNMIEELTTKQSNLIEFLSDTEQIRLDNQRQLSMKLTPFDRQNSDDGESGGRSPQQKKNKGKMEGFVVGKEEIKKIVAQQVRIPQHDLFQPVEFKYDQFEFDAFNLSPVEQYRFVVNYFQKYKFIERFNIPFGEMRQFLDQLKYQYNKRNNPFHNFFHALTVMQGCHYLATTTVLKNYLSDLQIFCVVFSGLCHDVNHTARTNIYEVNSMSKLAIRYNDKSVLEQHHIAQTFKILKNQNSNILKNVQPKELIQIRQQMVNNILMTDNQSHFTNLKQFEKLTPLKEVDELNKTDSDLITGMVVHAADFYGNAQKFQISKIWSYRVSFEFQRQYMQEAEMNLPQTPYYKDLHKLSVLAKGEAGFSKFIVTPLWKSLNEYLQLQLQEPIKNLEQNLKQWEIYSDEQTNNLNEEQKIQRKLQMDKEQQFFYDFCEKINNQKLIPADSNFFLSGQELSQKLIQQTQEFIQTLQ</sequence>
<feature type="region of interest" description="Disordered" evidence="6">
    <location>
        <begin position="708"/>
        <end position="736"/>
    </location>
</feature>
<dbReference type="InParanoid" id="A0A0V0QDC5"/>
<dbReference type="PRINTS" id="PR00387">
    <property type="entry name" value="PDIESTERASE1"/>
</dbReference>
<evidence type="ECO:0000256" key="4">
    <source>
        <dbReference type="PIRSR" id="PIRSR623088-3"/>
    </source>
</evidence>
<feature type="region of interest" description="Disordered" evidence="6">
    <location>
        <begin position="1"/>
        <end position="21"/>
    </location>
</feature>
<feature type="binding site" evidence="4">
    <location>
        <position position="868"/>
    </location>
    <ligand>
        <name>Zn(2+)</name>
        <dbReference type="ChEBI" id="CHEBI:29105"/>
        <label>1</label>
    </ligand>
</feature>
<feature type="compositionally biased region" description="Low complexity" evidence="6">
    <location>
        <begin position="192"/>
        <end position="220"/>
    </location>
</feature>
<dbReference type="GO" id="GO:0007165">
    <property type="term" value="P:signal transduction"/>
    <property type="evidence" value="ECO:0007669"/>
    <property type="project" value="InterPro"/>
</dbReference>
<dbReference type="GO" id="GO:0046872">
    <property type="term" value="F:metal ion binding"/>
    <property type="evidence" value="ECO:0007669"/>
    <property type="project" value="UniProtKB-KW"/>
</dbReference>
<evidence type="ECO:0000313" key="9">
    <source>
        <dbReference type="Proteomes" id="UP000054937"/>
    </source>
</evidence>
<proteinExistence type="inferred from homology"/>
<accession>A0A0V0QDC5</accession>
<feature type="compositionally biased region" description="Polar residues" evidence="6">
    <location>
        <begin position="222"/>
        <end position="232"/>
    </location>
</feature>
<feature type="binding site" evidence="4">
    <location>
        <position position="867"/>
    </location>
    <ligand>
        <name>Zn(2+)</name>
        <dbReference type="ChEBI" id="CHEBI:29105"/>
        <label>1</label>
    </ligand>
</feature>
<feature type="compositionally biased region" description="Low complexity" evidence="6">
    <location>
        <begin position="85"/>
        <end position="102"/>
    </location>
</feature>
<keyword evidence="1 4" id="KW-0479">Metal-binding</keyword>
<evidence type="ECO:0000313" key="8">
    <source>
        <dbReference type="EMBL" id="KRX00205.1"/>
    </source>
</evidence>
<dbReference type="InterPro" id="IPR003607">
    <property type="entry name" value="HD/PDEase_dom"/>
</dbReference>
<feature type="region of interest" description="Disordered" evidence="6">
    <location>
        <begin position="85"/>
        <end position="145"/>
    </location>
</feature>
<dbReference type="InterPro" id="IPR023088">
    <property type="entry name" value="PDEase"/>
</dbReference>
<dbReference type="EC" id="3.1.4.-" evidence="5"/>
<dbReference type="PROSITE" id="PS00126">
    <property type="entry name" value="PDEASE_I_1"/>
    <property type="match status" value="1"/>
</dbReference>
<organism evidence="8 9">
    <name type="scientific">Pseudocohnilembus persalinus</name>
    <name type="common">Ciliate</name>
    <dbReference type="NCBI Taxonomy" id="266149"/>
    <lineage>
        <taxon>Eukaryota</taxon>
        <taxon>Sar</taxon>
        <taxon>Alveolata</taxon>
        <taxon>Ciliophora</taxon>
        <taxon>Intramacronucleata</taxon>
        <taxon>Oligohymenophorea</taxon>
        <taxon>Scuticociliatia</taxon>
        <taxon>Philasterida</taxon>
        <taxon>Pseudocohnilembidae</taxon>
        <taxon>Pseudocohnilembus</taxon>
    </lineage>
</organism>